<comment type="similarity">
    <text evidence="2">Belongs to the MscS (TC 1.A.23) family.</text>
</comment>
<feature type="transmembrane region" description="Helical" evidence="7">
    <location>
        <begin position="12"/>
        <end position="36"/>
    </location>
</feature>
<evidence type="ECO:0000256" key="4">
    <source>
        <dbReference type="ARBA" id="ARBA00022692"/>
    </source>
</evidence>
<dbReference type="Gene3D" id="1.10.287.1260">
    <property type="match status" value="1"/>
</dbReference>
<evidence type="ECO:0000256" key="6">
    <source>
        <dbReference type="ARBA" id="ARBA00023136"/>
    </source>
</evidence>
<dbReference type="Gene3D" id="2.30.30.60">
    <property type="match status" value="1"/>
</dbReference>
<keyword evidence="4 7" id="KW-0812">Transmembrane</keyword>
<dbReference type="InterPro" id="IPR010920">
    <property type="entry name" value="LSM_dom_sf"/>
</dbReference>
<feature type="transmembrane region" description="Helical" evidence="7">
    <location>
        <begin position="99"/>
        <end position="120"/>
    </location>
</feature>
<dbReference type="Gene3D" id="3.30.70.100">
    <property type="match status" value="1"/>
</dbReference>
<feature type="transmembrane region" description="Helical" evidence="7">
    <location>
        <begin position="141"/>
        <end position="158"/>
    </location>
</feature>
<dbReference type="GO" id="GO:0008381">
    <property type="term" value="F:mechanosensitive monoatomic ion channel activity"/>
    <property type="evidence" value="ECO:0007669"/>
    <property type="project" value="UniProtKB-ARBA"/>
</dbReference>
<dbReference type="GO" id="GO:0005886">
    <property type="term" value="C:plasma membrane"/>
    <property type="evidence" value="ECO:0007669"/>
    <property type="project" value="UniProtKB-SubCell"/>
</dbReference>
<reference evidence="11" key="1">
    <citation type="submission" date="2020-01" db="EMBL/GenBank/DDBJ databases">
        <authorList>
            <person name="Meier V. D."/>
            <person name="Meier V D."/>
        </authorList>
    </citation>
    <scope>NUCLEOTIDE SEQUENCE</scope>
    <source>
        <strain evidence="11">HLG_WM_MAG_12</strain>
    </source>
</reference>
<evidence type="ECO:0000259" key="8">
    <source>
        <dbReference type="Pfam" id="PF00924"/>
    </source>
</evidence>
<dbReference type="InterPro" id="IPR011066">
    <property type="entry name" value="MscS_channel_C_sf"/>
</dbReference>
<evidence type="ECO:0000313" key="11">
    <source>
        <dbReference type="EMBL" id="CAA6802881.1"/>
    </source>
</evidence>
<evidence type="ECO:0000259" key="9">
    <source>
        <dbReference type="Pfam" id="PF21082"/>
    </source>
</evidence>
<dbReference type="InterPro" id="IPR045042">
    <property type="entry name" value="YnaI-like"/>
</dbReference>
<dbReference type="InterPro" id="IPR006685">
    <property type="entry name" value="MscS_channel_2nd"/>
</dbReference>
<evidence type="ECO:0000259" key="10">
    <source>
        <dbReference type="Pfam" id="PF21088"/>
    </source>
</evidence>
<feature type="transmembrane region" description="Helical" evidence="7">
    <location>
        <begin position="164"/>
        <end position="184"/>
    </location>
</feature>
<evidence type="ECO:0000256" key="5">
    <source>
        <dbReference type="ARBA" id="ARBA00022989"/>
    </source>
</evidence>
<evidence type="ECO:0000256" key="3">
    <source>
        <dbReference type="ARBA" id="ARBA00022475"/>
    </source>
</evidence>
<gene>
    <name evidence="11" type="ORF">HELGO_WM2598</name>
</gene>
<keyword evidence="6 7" id="KW-0472">Membrane</keyword>
<proteinExistence type="inferred from homology"/>
<sequence length="364" mass="41693">MNLMDLLKETLNYSILGITTQNIVLAFVVFSVIMLFRKIFIKTILHYLEKLVKKTKNNFDDKLVAILQKPLRFSFFILALFLVKEIVSIDKLNGLFDNILFSLIIVVISWALFNILNEINYIFSSFSKKFGQDLSSDIENFILKTLRVVVIIFAFMIIAEHWGINISAFIASLGLGGLAFALAAKDTVANLFGSLVIFMDRPFKAGDWIEAGDINGVVEDIGIRSTNIRTFAKSIITVPNAKLTDEPINNWSRMNKRRIKHRLDITYGTKVAQVKNIISDIKTMLENHPDIHKDQIMVYFDEFRASSLSLFCYYFTVTTEWDEYLRVREDTNLKIMDIIESNGASFAFPSQSLYIEKLANKQDV</sequence>
<evidence type="ECO:0000256" key="7">
    <source>
        <dbReference type="SAM" id="Phobius"/>
    </source>
</evidence>
<dbReference type="InterPro" id="IPR049142">
    <property type="entry name" value="MS_channel_1st"/>
</dbReference>
<dbReference type="InterPro" id="IPR049278">
    <property type="entry name" value="MS_channel_C"/>
</dbReference>
<evidence type="ECO:0000256" key="1">
    <source>
        <dbReference type="ARBA" id="ARBA00004651"/>
    </source>
</evidence>
<dbReference type="EMBL" id="CACVAW010000010">
    <property type="protein sequence ID" value="CAA6802881.1"/>
    <property type="molecule type" value="Genomic_DNA"/>
</dbReference>
<dbReference type="Pfam" id="PF21082">
    <property type="entry name" value="MS_channel_3rd"/>
    <property type="match status" value="1"/>
</dbReference>
<keyword evidence="5 7" id="KW-1133">Transmembrane helix</keyword>
<evidence type="ECO:0000256" key="2">
    <source>
        <dbReference type="ARBA" id="ARBA00008017"/>
    </source>
</evidence>
<feature type="domain" description="Mechanosensitive ion channel transmembrane helices 2/3" evidence="10">
    <location>
        <begin position="144"/>
        <end position="185"/>
    </location>
</feature>
<dbReference type="InterPro" id="IPR011014">
    <property type="entry name" value="MscS_channel_TM-2"/>
</dbReference>
<dbReference type="SUPFAM" id="SSF82689">
    <property type="entry name" value="Mechanosensitive channel protein MscS (YggB), C-terminal domain"/>
    <property type="match status" value="1"/>
</dbReference>
<dbReference type="InterPro" id="IPR023408">
    <property type="entry name" value="MscS_beta-dom_sf"/>
</dbReference>
<dbReference type="PANTHER" id="PTHR43634">
    <property type="entry name" value="OW CONDUCTANCE MECHANOSENSITIVE CHANNEL"/>
    <property type="match status" value="1"/>
</dbReference>
<accession>A0A6S6S3J5</accession>
<dbReference type="SUPFAM" id="SSF82861">
    <property type="entry name" value="Mechanosensitive channel protein MscS (YggB), transmembrane region"/>
    <property type="match status" value="1"/>
</dbReference>
<dbReference type="Pfam" id="PF21088">
    <property type="entry name" value="MS_channel_1st"/>
    <property type="match status" value="1"/>
</dbReference>
<feature type="domain" description="Mechanosensitive ion channel MscS" evidence="8">
    <location>
        <begin position="186"/>
        <end position="253"/>
    </location>
</feature>
<dbReference type="SUPFAM" id="SSF50182">
    <property type="entry name" value="Sm-like ribonucleoproteins"/>
    <property type="match status" value="1"/>
</dbReference>
<keyword evidence="3" id="KW-1003">Cell membrane</keyword>
<protein>
    <submittedName>
        <fullName evidence="11">Mechanosensitive ion channel protein MscS</fullName>
    </submittedName>
</protein>
<dbReference type="PANTHER" id="PTHR43634:SF2">
    <property type="entry name" value="LOW CONDUCTANCE MECHANOSENSITIVE CHANNEL YNAI"/>
    <property type="match status" value="1"/>
</dbReference>
<dbReference type="Pfam" id="PF00924">
    <property type="entry name" value="MS_channel_2nd"/>
    <property type="match status" value="1"/>
</dbReference>
<feature type="domain" description="Mechanosensitive ion channel MscS C-terminal" evidence="9">
    <location>
        <begin position="264"/>
        <end position="346"/>
    </location>
</feature>
<feature type="transmembrane region" description="Helical" evidence="7">
    <location>
        <begin position="71"/>
        <end position="87"/>
    </location>
</feature>
<comment type="subcellular location">
    <subcellularLocation>
        <location evidence="1">Cell membrane</location>
        <topology evidence="1">Multi-pass membrane protein</topology>
    </subcellularLocation>
</comment>
<dbReference type="AlphaFoldDB" id="A0A6S6S3J5"/>
<organism evidence="11">
    <name type="scientific">uncultured Campylobacterales bacterium</name>
    <dbReference type="NCBI Taxonomy" id="352960"/>
    <lineage>
        <taxon>Bacteria</taxon>
        <taxon>Pseudomonadati</taxon>
        <taxon>Campylobacterota</taxon>
        <taxon>Epsilonproteobacteria</taxon>
        <taxon>Campylobacterales</taxon>
        <taxon>environmental samples</taxon>
    </lineage>
</organism>
<name>A0A6S6S3J5_9BACT</name>